<keyword evidence="5 7" id="KW-1133">Transmembrane helix</keyword>
<dbReference type="Proteomes" id="UP000782610">
    <property type="component" value="Unassembled WGS sequence"/>
</dbReference>
<dbReference type="PANTHER" id="PTHR43005">
    <property type="entry name" value="BLR7065 PROTEIN"/>
    <property type="match status" value="1"/>
</dbReference>
<comment type="similarity">
    <text evidence="7">Belongs to the binding-protein-dependent transport system permease family.</text>
</comment>
<feature type="domain" description="ABC transmembrane type-1" evidence="8">
    <location>
        <begin position="82"/>
        <end position="296"/>
    </location>
</feature>
<evidence type="ECO:0000313" key="9">
    <source>
        <dbReference type="EMBL" id="MBI4921335.1"/>
    </source>
</evidence>
<evidence type="ECO:0000256" key="2">
    <source>
        <dbReference type="ARBA" id="ARBA00022448"/>
    </source>
</evidence>
<dbReference type="AlphaFoldDB" id="A0A933NXL2"/>
<dbReference type="PROSITE" id="PS50928">
    <property type="entry name" value="ABC_TM1"/>
    <property type="match status" value="1"/>
</dbReference>
<reference evidence="9" key="1">
    <citation type="submission" date="2020-07" db="EMBL/GenBank/DDBJ databases">
        <title>Huge and variable diversity of episymbiotic CPR bacteria and DPANN archaea in groundwater ecosystems.</title>
        <authorList>
            <person name="He C.Y."/>
            <person name="Keren R."/>
            <person name="Whittaker M."/>
            <person name="Farag I.F."/>
            <person name="Doudna J."/>
            <person name="Cate J.H.D."/>
            <person name="Banfield J.F."/>
        </authorList>
    </citation>
    <scope>NUCLEOTIDE SEQUENCE</scope>
    <source>
        <strain evidence="9">NC_groundwater_1586_Pr3_B-0.1um_66_15</strain>
    </source>
</reference>
<evidence type="ECO:0000313" key="10">
    <source>
        <dbReference type="Proteomes" id="UP000782610"/>
    </source>
</evidence>
<organism evidence="9 10">
    <name type="scientific">Devosia nanyangense</name>
    <dbReference type="NCBI Taxonomy" id="1228055"/>
    <lineage>
        <taxon>Bacteria</taxon>
        <taxon>Pseudomonadati</taxon>
        <taxon>Pseudomonadota</taxon>
        <taxon>Alphaproteobacteria</taxon>
        <taxon>Hyphomicrobiales</taxon>
        <taxon>Devosiaceae</taxon>
        <taxon>Devosia</taxon>
    </lineage>
</organism>
<feature type="transmembrane region" description="Helical" evidence="7">
    <location>
        <begin position="24"/>
        <end position="44"/>
    </location>
</feature>
<accession>A0A933NXL2</accession>
<keyword evidence="4 7" id="KW-0812">Transmembrane</keyword>
<feature type="transmembrane region" description="Helical" evidence="7">
    <location>
        <begin position="119"/>
        <end position="139"/>
    </location>
</feature>
<evidence type="ECO:0000256" key="3">
    <source>
        <dbReference type="ARBA" id="ARBA00022475"/>
    </source>
</evidence>
<keyword evidence="2 7" id="KW-0813">Transport</keyword>
<keyword evidence="3" id="KW-1003">Cell membrane</keyword>
<name>A0A933NXL2_9HYPH</name>
<dbReference type="SUPFAM" id="SSF161098">
    <property type="entry name" value="MetI-like"/>
    <property type="match status" value="1"/>
</dbReference>
<feature type="transmembrane region" description="Helical" evidence="7">
    <location>
        <begin position="273"/>
        <end position="298"/>
    </location>
</feature>
<evidence type="ECO:0000256" key="1">
    <source>
        <dbReference type="ARBA" id="ARBA00004651"/>
    </source>
</evidence>
<proteinExistence type="inferred from homology"/>
<dbReference type="InterPro" id="IPR000515">
    <property type="entry name" value="MetI-like"/>
</dbReference>
<evidence type="ECO:0000256" key="6">
    <source>
        <dbReference type="ARBA" id="ARBA00023136"/>
    </source>
</evidence>
<dbReference type="InterPro" id="IPR035906">
    <property type="entry name" value="MetI-like_sf"/>
</dbReference>
<gene>
    <name evidence="9" type="ORF">HY834_06260</name>
</gene>
<dbReference type="GO" id="GO:0005886">
    <property type="term" value="C:plasma membrane"/>
    <property type="evidence" value="ECO:0007669"/>
    <property type="project" value="UniProtKB-SubCell"/>
</dbReference>
<dbReference type="Pfam" id="PF00528">
    <property type="entry name" value="BPD_transp_1"/>
    <property type="match status" value="1"/>
</dbReference>
<dbReference type="PANTHER" id="PTHR43005:SF1">
    <property type="entry name" value="SPERMIDINE_PUTRESCINE TRANSPORT SYSTEM PERMEASE PROTEIN"/>
    <property type="match status" value="1"/>
</dbReference>
<evidence type="ECO:0000256" key="5">
    <source>
        <dbReference type="ARBA" id="ARBA00022989"/>
    </source>
</evidence>
<feature type="transmembrane region" description="Helical" evidence="7">
    <location>
        <begin position="86"/>
        <end position="107"/>
    </location>
</feature>
<feature type="transmembrane region" description="Helical" evidence="7">
    <location>
        <begin position="167"/>
        <end position="190"/>
    </location>
</feature>
<feature type="transmembrane region" description="Helical" evidence="7">
    <location>
        <begin position="217"/>
        <end position="235"/>
    </location>
</feature>
<dbReference type="EMBL" id="JACRAF010000018">
    <property type="protein sequence ID" value="MBI4921335.1"/>
    <property type="molecule type" value="Genomic_DNA"/>
</dbReference>
<evidence type="ECO:0000256" key="7">
    <source>
        <dbReference type="RuleBase" id="RU363032"/>
    </source>
</evidence>
<protein>
    <submittedName>
        <fullName evidence="9">Sugar ABC transporter permease</fullName>
    </submittedName>
</protein>
<dbReference type="CDD" id="cd06261">
    <property type="entry name" value="TM_PBP2"/>
    <property type="match status" value="1"/>
</dbReference>
<evidence type="ECO:0000259" key="8">
    <source>
        <dbReference type="PROSITE" id="PS50928"/>
    </source>
</evidence>
<comment type="subcellular location">
    <subcellularLocation>
        <location evidence="1 7">Cell membrane</location>
        <topology evidence="1 7">Multi-pass membrane protein</topology>
    </subcellularLocation>
</comment>
<dbReference type="Gene3D" id="1.10.3720.10">
    <property type="entry name" value="MetI-like"/>
    <property type="match status" value="1"/>
</dbReference>
<evidence type="ECO:0000256" key="4">
    <source>
        <dbReference type="ARBA" id="ARBA00022692"/>
    </source>
</evidence>
<comment type="caution">
    <text evidence="9">The sequence shown here is derived from an EMBL/GenBank/DDBJ whole genome shotgun (WGS) entry which is preliminary data.</text>
</comment>
<dbReference type="GO" id="GO:0055085">
    <property type="term" value="P:transmembrane transport"/>
    <property type="evidence" value="ECO:0007669"/>
    <property type="project" value="InterPro"/>
</dbReference>
<dbReference type="SUPFAM" id="SSF160964">
    <property type="entry name" value="MalF N-terminal region-like"/>
    <property type="match status" value="1"/>
</dbReference>
<sequence>MSLAAAPAPPRSVFGKPENPRRTVLVLLGPCIVYLVLFSIYPLFHSLRLSFTDMSAAAGGGDWVGLKNYADLLVDPLFWNAAKNSAIMVVLSVGIQIVLGVALAMFFNLHLKGSWIVRGILMLPMLMTPIVVGLMWRALLNPDWGLIDWAIRLTGLEPPDWLGSVNMAIVTLVLVDCWQWTPFVFLIVFARLQALPLDIFEAANVDGAGPIVTFRRITLPMLMPAIVFAGVFRAVDAFRSFDLVFGLSYGGPARGTTTLSFFAFQHGFQFQNYGYAAAIAYAMLIILSVGTTVMLRYAQIRPETGR</sequence>
<keyword evidence="6 7" id="KW-0472">Membrane</keyword>